<dbReference type="Proteomes" id="UP000315017">
    <property type="component" value="Chromosome"/>
</dbReference>
<keyword evidence="2" id="KW-1133">Transmembrane helix</keyword>
<dbReference type="EMBL" id="CP036274">
    <property type="protein sequence ID" value="QDU25630.1"/>
    <property type="molecule type" value="Genomic_DNA"/>
</dbReference>
<feature type="transmembrane region" description="Helical" evidence="2">
    <location>
        <begin position="9"/>
        <end position="30"/>
    </location>
</feature>
<dbReference type="KEGG" id="aagg:ETAA8_07000"/>
<dbReference type="RefSeq" id="WP_145084885.1">
    <property type="nucleotide sequence ID" value="NZ_CP036274.1"/>
</dbReference>
<reference evidence="3 4" key="1">
    <citation type="submission" date="2019-02" db="EMBL/GenBank/DDBJ databases">
        <title>Deep-cultivation of Planctomycetes and their phenomic and genomic characterization uncovers novel biology.</title>
        <authorList>
            <person name="Wiegand S."/>
            <person name="Jogler M."/>
            <person name="Boedeker C."/>
            <person name="Pinto D."/>
            <person name="Vollmers J."/>
            <person name="Rivas-Marin E."/>
            <person name="Kohn T."/>
            <person name="Peeters S.H."/>
            <person name="Heuer A."/>
            <person name="Rast P."/>
            <person name="Oberbeckmann S."/>
            <person name="Bunk B."/>
            <person name="Jeske O."/>
            <person name="Meyerdierks A."/>
            <person name="Storesund J.E."/>
            <person name="Kallscheuer N."/>
            <person name="Luecker S."/>
            <person name="Lage O.M."/>
            <person name="Pohl T."/>
            <person name="Merkel B.J."/>
            <person name="Hornburger P."/>
            <person name="Mueller R.-W."/>
            <person name="Bruemmer F."/>
            <person name="Labrenz M."/>
            <person name="Spormann A.M."/>
            <person name="Op den Camp H."/>
            <person name="Overmann J."/>
            <person name="Amann R."/>
            <person name="Jetten M.S.M."/>
            <person name="Mascher T."/>
            <person name="Medema M.H."/>
            <person name="Devos D.P."/>
            <person name="Kaster A.-K."/>
            <person name="Ovreas L."/>
            <person name="Rohde M."/>
            <person name="Galperin M.Y."/>
            <person name="Jogler C."/>
        </authorList>
    </citation>
    <scope>NUCLEOTIDE SEQUENCE [LARGE SCALE GENOMIC DNA]</scope>
    <source>
        <strain evidence="3 4">ETA_A8</strain>
    </source>
</reference>
<organism evidence="3 4">
    <name type="scientific">Anatilimnocola aggregata</name>
    <dbReference type="NCBI Taxonomy" id="2528021"/>
    <lineage>
        <taxon>Bacteria</taxon>
        <taxon>Pseudomonadati</taxon>
        <taxon>Planctomycetota</taxon>
        <taxon>Planctomycetia</taxon>
        <taxon>Pirellulales</taxon>
        <taxon>Pirellulaceae</taxon>
        <taxon>Anatilimnocola</taxon>
    </lineage>
</organism>
<keyword evidence="4" id="KW-1185">Reference proteome</keyword>
<evidence type="ECO:0000313" key="3">
    <source>
        <dbReference type="EMBL" id="QDU25630.1"/>
    </source>
</evidence>
<evidence type="ECO:0000256" key="2">
    <source>
        <dbReference type="SAM" id="Phobius"/>
    </source>
</evidence>
<proteinExistence type="predicted"/>
<accession>A0A517Y5Y7</accession>
<dbReference type="AlphaFoldDB" id="A0A517Y5Y7"/>
<gene>
    <name evidence="3" type="ORF">ETAA8_07000</name>
</gene>
<protein>
    <submittedName>
        <fullName evidence="3">Uncharacterized protein</fullName>
    </submittedName>
</protein>
<name>A0A517Y5Y7_9BACT</name>
<feature type="region of interest" description="Disordered" evidence="1">
    <location>
        <begin position="73"/>
        <end position="99"/>
    </location>
</feature>
<keyword evidence="2" id="KW-0812">Transmembrane</keyword>
<feature type="transmembrane region" description="Helical" evidence="2">
    <location>
        <begin position="42"/>
        <end position="60"/>
    </location>
</feature>
<keyword evidence="2" id="KW-0472">Membrane</keyword>
<evidence type="ECO:0000313" key="4">
    <source>
        <dbReference type="Proteomes" id="UP000315017"/>
    </source>
</evidence>
<evidence type="ECO:0000256" key="1">
    <source>
        <dbReference type="SAM" id="MobiDB-lite"/>
    </source>
</evidence>
<sequence>MKLDANMQLSLVAVVMAGLALVISLFGAFPGLKGLFSVVRDGVLWLAMLVVLGGVGFVVYQRLQQTPTITQRPALGDFSSRDFAPENSSRPMLPEVRRP</sequence>